<reference evidence="5" key="1">
    <citation type="submission" date="2020-07" db="EMBL/GenBank/DDBJ databases">
        <authorList>
            <person name="Lin J."/>
        </authorList>
    </citation>
    <scope>NUCLEOTIDE SEQUENCE</scope>
</reference>
<dbReference type="EMBL" id="LR862137">
    <property type="protein sequence ID" value="CAD1844770.1"/>
    <property type="molecule type" value="Genomic_DNA"/>
</dbReference>
<sequence length="359" mass="38799">MAAGALSPLLLSLCLIGLALQRVDAAINAMFVFGDSTVDVGNNNYLNDTKAKANFPHYGIDFPGSVATGRFSNGYNTADLLAQQLGFPMSPPPFLSLSTPKRLTDQMFKGINFASGGSGILDQTGPLQVGEVIPMNTQVQNFATVRRQMDKLAGPAGAADFLSRSLFFISAGSNDMFEYSSKSHGNDTAFIANLTSTYGKHLKALYNLGARKFGIVSIPPLGCCPSQRLRNQTGGCYEMLNSLSRGFYPAIGATLQGLQSELPEMSYALGNGYEMVAYILEDPQPLHFKELKIACCGSGKYNGSTPCAPTLPFCANRTDHLFWDWFHPTEAVSEMAAETLYSGNRKFVTPINFKELALL</sequence>
<dbReference type="Gene3D" id="3.40.50.1110">
    <property type="entry name" value="SGNH hydrolase"/>
    <property type="match status" value="1"/>
</dbReference>
<dbReference type="GO" id="GO:0016788">
    <property type="term" value="F:hydrolase activity, acting on ester bonds"/>
    <property type="evidence" value="ECO:0007669"/>
    <property type="project" value="InterPro"/>
</dbReference>
<dbReference type="AlphaFoldDB" id="A0A6V7QNJ4"/>
<organism evidence="5">
    <name type="scientific">Ananas comosus var. bracteatus</name>
    <name type="common">red pineapple</name>
    <dbReference type="NCBI Taxonomy" id="296719"/>
    <lineage>
        <taxon>Eukaryota</taxon>
        <taxon>Viridiplantae</taxon>
        <taxon>Streptophyta</taxon>
        <taxon>Embryophyta</taxon>
        <taxon>Tracheophyta</taxon>
        <taxon>Spermatophyta</taxon>
        <taxon>Magnoliopsida</taxon>
        <taxon>Liliopsida</taxon>
        <taxon>Poales</taxon>
        <taxon>Bromeliaceae</taxon>
        <taxon>Bromelioideae</taxon>
        <taxon>Ananas</taxon>
    </lineage>
</organism>
<dbReference type="PANTHER" id="PTHR45648:SF175">
    <property type="entry name" value="OS02G0668900 PROTEIN"/>
    <property type="match status" value="1"/>
</dbReference>
<comment type="similarity">
    <text evidence="1">Belongs to the 'GDSL' lipolytic enzyme family.</text>
</comment>
<dbReference type="SUPFAM" id="SSF52266">
    <property type="entry name" value="SGNH hydrolase"/>
    <property type="match status" value="1"/>
</dbReference>
<evidence type="ECO:0000256" key="2">
    <source>
        <dbReference type="ARBA" id="ARBA00022801"/>
    </source>
</evidence>
<feature type="chain" id="PRO_5027683230" description="GDSL esterase/lipase" evidence="4">
    <location>
        <begin position="26"/>
        <end position="359"/>
    </location>
</feature>
<evidence type="ECO:0000256" key="3">
    <source>
        <dbReference type="ARBA" id="ARBA00022963"/>
    </source>
</evidence>
<accession>A0A6V7QNJ4</accession>
<protein>
    <recommendedName>
        <fullName evidence="6">GDSL esterase/lipase</fullName>
    </recommendedName>
</protein>
<proteinExistence type="inferred from homology"/>
<keyword evidence="3" id="KW-0442">Lipid degradation</keyword>
<evidence type="ECO:0000256" key="1">
    <source>
        <dbReference type="ARBA" id="ARBA00008668"/>
    </source>
</evidence>
<dbReference type="Pfam" id="PF00657">
    <property type="entry name" value="Lipase_GDSL"/>
    <property type="match status" value="1"/>
</dbReference>
<dbReference type="GO" id="GO:0016042">
    <property type="term" value="P:lipid catabolic process"/>
    <property type="evidence" value="ECO:0007669"/>
    <property type="project" value="UniProtKB-KW"/>
</dbReference>
<keyword evidence="2" id="KW-0378">Hydrolase</keyword>
<dbReference type="InterPro" id="IPR051058">
    <property type="entry name" value="GDSL_Est/Lipase"/>
</dbReference>
<name>A0A6V7QNJ4_ANACO</name>
<evidence type="ECO:0008006" key="6">
    <source>
        <dbReference type="Google" id="ProtNLM"/>
    </source>
</evidence>
<dbReference type="CDD" id="cd01837">
    <property type="entry name" value="SGNH_plant_lipase_like"/>
    <property type="match status" value="1"/>
</dbReference>
<dbReference type="PANTHER" id="PTHR45648">
    <property type="entry name" value="GDSL LIPASE/ACYLHYDROLASE FAMILY PROTEIN (AFU_ORTHOLOGUE AFUA_4G14700)"/>
    <property type="match status" value="1"/>
</dbReference>
<evidence type="ECO:0000256" key="4">
    <source>
        <dbReference type="SAM" id="SignalP"/>
    </source>
</evidence>
<dbReference type="InterPro" id="IPR035669">
    <property type="entry name" value="SGNH_plant_lipase-like"/>
</dbReference>
<dbReference type="InterPro" id="IPR001087">
    <property type="entry name" value="GDSL"/>
</dbReference>
<keyword evidence="4" id="KW-0732">Signal</keyword>
<gene>
    <name evidence="5" type="ORF">CB5_LOCUS27981</name>
</gene>
<dbReference type="InterPro" id="IPR036514">
    <property type="entry name" value="SGNH_hydro_sf"/>
</dbReference>
<evidence type="ECO:0000313" key="5">
    <source>
        <dbReference type="EMBL" id="CAD1844770.1"/>
    </source>
</evidence>
<keyword evidence="3" id="KW-0443">Lipid metabolism</keyword>
<feature type="signal peptide" evidence="4">
    <location>
        <begin position="1"/>
        <end position="25"/>
    </location>
</feature>